<name>A0A8J4M163_9BACL</name>
<comment type="caution">
    <text evidence="1">The sequence shown here is derived from an EMBL/GenBank/DDBJ whole genome shotgun (WGS) entry which is preliminary data.</text>
</comment>
<protein>
    <submittedName>
        <fullName evidence="1">Uncharacterized protein</fullName>
    </submittedName>
</protein>
<proteinExistence type="predicted"/>
<keyword evidence="2" id="KW-1185">Reference proteome</keyword>
<evidence type="ECO:0000313" key="2">
    <source>
        <dbReference type="Proteomes" id="UP000677918"/>
    </source>
</evidence>
<dbReference type="AlphaFoldDB" id="A0A8J4M163"/>
<reference evidence="1" key="1">
    <citation type="submission" date="2021-04" db="EMBL/GenBank/DDBJ databases">
        <title>Draft genome sequence of Xylanibacillus composti strain K13.</title>
        <authorList>
            <person name="Uke A."/>
            <person name="Chhe C."/>
            <person name="Baramee S."/>
            <person name="Kosugi A."/>
        </authorList>
    </citation>
    <scope>NUCLEOTIDE SEQUENCE</scope>
    <source>
        <strain evidence="1">K13</strain>
    </source>
</reference>
<gene>
    <name evidence="1" type="ORF">XYCOK13_10180</name>
</gene>
<evidence type="ECO:0000313" key="1">
    <source>
        <dbReference type="EMBL" id="GIQ68194.1"/>
    </source>
</evidence>
<sequence length="206" mass="23616">MEQQIIIQAAIRLFNREPVQALSPEHSWDESLGKEIRAWDPGTSAHARALKSGLLLWNDELDESHAISQSLDTQEGSYWHGIMHRMETDYSNAKYWFARTGKHDVHSSLLEVSSALIEQSREELLHAIEELSSRKAAHRRACLSIAEWDRWDASTYVNLVEAQSHADDEASGRLLRRIQRTEMALLLDYSYHAEFGGRLFESLVQS</sequence>
<accession>A0A8J4M163</accession>
<dbReference type="Proteomes" id="UP000677918">
    <property type="component" value="Unassembled WGS sequence"/>
</dbReference>
<dbReference type="EMBL" id="BOVK01000013">
    <property type="protein sequence ID" value="GIQ68194.1"/>
    <property type="molecule type" value="Genomic_DNA"/>
</dbReference>
<dbReference type="RefSeq" id="WP_213410796.1">
    <property type="nucleotide sequence ID" value="NZ_BOVK01000013.1"/>
</dbReference>
<organism evidence="1 2">
    <name type="scientific">Xylanibacillus composti</name>
    <dbReference type="NCBI Taxonomy" id="1572762"/>
    <lineage>
        <taxon>Bacteria</taxon>
        <taxon>Bacillati</taxon>
        <taxon>Bacillota</taxon>
        <taxon>Bacilli</taxon>
        <taxon>Bacillales</taxon>
        <taxon>Paenibacillaceae</taxon>
        <taxon>Xylanibacillus</taxon>
    </lineage>
</organism>